<protein>
    <recommendedName>
        <fullName evidence="1">Glycosyltransferase 2-like domain-containing protein</fullName>
    </recommendedName>
</protein>
<dbReference type="AlphaFoldDB" id="A0A1F8AR71"/>
<dbReference type="Pfam" id="PF00535">
    <property type="entry name" value="Glycos_transf_2"/>
    <property type="match status" value="1"/>
</dbReference>
<name>A0A1F8AR71_9BACT</name>
<dbReference type="InterPro" id="IPR001173">
    <property type="entry name" value="Glyco_trans_2-like"/>
</dbReference>
<sequence>MLKFRAVVKISAIVTATPGYDDIAKLEKCLESIRYFADEIIFVINGESGELEKVAGRFKAIIYNHKFLNYVEPLRNFGIAKASHEWVLILDPDELLGSALIKKLRSVIKDSTLNYCLIPRKNMVFDSWLKHSRWWPDFNVRFFRKGKVTWSDEIHIPPATVGKGYEFPVKEEFAISHNHYNSVEEYLERLNRYTSVQAEGRISEGYKFKWQDLLRFPASEFLSRYFAGFGYKDGLHGLVLSVLQGFSEFVVYVKVWQKEGFKHIDVDPAEFIKQSKNQIKEYNWWCIQTLLKSASVPKKILLKTYRKLFLR</sequence>
<dbReference type="Gene3D" id="3.90.550.10">
    <property type="entry name" value="Spore Coat Polysaccharide Biosynthesis Protein SpsA, Chain A"/>
    <property type="match status" value="1"/>
</dbReference>
<dbReference type="PANTHER" id="PTHR43630">
    <property type="entry name" value="POLY-BETA-1,6-N-ACETYL-D-GLUCOSAMINE SYNTHASE"/>
    <property type="match status" value="1"/>
</dbReference>
<evidence type="ECO:0000259" key="1">
    <source>
        <dbReference type="Pfam" id="PF00535"/>
    </source>
</evidence>
<reference evidence="2 3" key="1">
    <citation type="journal article" date="2016" name="Nat. Commun.">
        <title>Thousands of microbial genomes shed light on interconnected biogeochemical processes in an aquifer system.</title>
        <authorList>
            <person name="Anantharaman K."/>
            <person name="Brown C.T."/>
            <person name="Hug L.A."/>
            <person name="Sharon I."/>
            <person name="Castelle C.J."/>
            <person name="Probst A.J."/>
            <person name="Thomas B.C."/>
            <person name="Singh A."/>
            <person name="Wilkins M.J."/>
            <person name="Karaoz U."/>
            <person name="Brodie E.L."/>
            <person name="Williams K.H."/>
            <person name="Hubbard S.S."/>
            <person name="Banfield J.F."/>
        </authorList>
    </citation>
    <scope>NUCLEOTIDE SEQUENCE [LARGE SCALE GENOMIC DNA]</scope>
</reference>
<gene>
    <name evidence="2" type="ORF">A3E44_01915</name>
</gene>
<dbReference type="CDD" id="cd02511">
    <property type="entry name" value="Beta4Glucosyltransferase"/>
    <property type="match status" value="1"/>
</dbReference>
<evidence type="ECO:0000313" key="3">
    <source>
        <dbReference type="Proteomes" id="UP000178603"/>
    </source>
</evidence>
<organism evidence="2 3">
    <name type="scientific">Candidatus Woesebacteria bacterium RIFCSPHIGHO2_12_FULL_41_24</name>
    <dbReference type="NCBI Taxonomy" id="1802510"/>
    <lineage>
        <taxon>Bacteria</taxon>
        <taxon>Candidatus Woeseibacteriota</taxon>
    </lineage>
</organism>
<dbReference type="InterPro" id="IPR029044">
    <property type="entry name" value="Nucleotide-diphossugar_trans"/>
</dbReference>
<dbReference type="PANTHER" id="PTHR43630:SF2">
    <property type="entry name" value="GLYCOSYLTRANSFERASE"/>
    <property type="match status" value="1"/>
</dbReference>
<feature type="domain" description="Glycosyltransferase 2-like" evidence="1">
    <location>
        <begin position="20"/>
        <end position="149"/>
    </location>
</feature>
<dbReference type="Proteomes" id="UP000178603">
    <property type="component" value="Unassembled WGS sequence"/>
</dbReference>
<comment type="caution">
    <text evidence="2">The sequence shown here is derived from an EMBL/GenBank/DDBJ whole genome shotgun (WGS) entry which is preliminary data.</text>
</comment>
<accession>A0A1F8AR71</accession>
<proteinExistence type="predicted"/>
<dbReference type="EMBL" id="MGGW01000016">
    <property type="protein sequence ID" value="OGM54266.1"/>
    <property type="molecule type" value="Genomic_DNA"/>
</dbReference>
<dbReference type="SUPFAM" id="SSF53448">
    <property type="entry name" value="Nucleotide-diphospho-sugar transferases"/>
    <property type="match status" value="1"/>
</dbReference>
<evidence type="ECO:0000313" key="2">
    <source>
        <dbReference type="EMBL" id="OGM54266.1"/>
    </source>
</evidence>